<dbReference type="RefSeq" id="WP_189776631.1">
    <property type="nucleotide sequence ID" value="NZ_JACWEZ010000001.1"/>
</dbReference>
<sequence>MFTSIPDSMKHLINEVSSFYEEDTKIQSLFKNCFSNTYLTTLKPQKNGTTFVITGDIPAMWLRDSAAQVRPYLVLAEKDMHIANMIEGVINKQMFYITHDPYANAFNETANGERYSEDKTEMSPLIWERKYEVDSLCYPLHLSYLFWKSTGRTSHFNKTFLEGVQKILDVWEIEQNHEQNSNYRFEREDCRPQDTLTHDGKGSPVGYTGMTWSGFRPSDDACEYGYLIPSNMFAVVVLKQLIEINEEILHDKHIADRSRRLAEKIEHGIKEFGIVEHPKYGRIFAYETDGLGNYNLMDDANVPSLLSIPYLGYCTSDDPVYQNTRRFIISSSNPYFYKGKVAEGVGSPHTPEEYIWHISLAIQGITASTEEEKQAILSIFKQTDGNTSFMHEGFHVDDPEQFTREWFSWANAMFSEFILDLNGINVKGSPLESNK</sequence>
<reference evidence="1 2" key="1">
    <citation type="submission" date="2020-09" db="EMBL/GenBank/DDBJ databases">
        <title>Draft Genome Sequences of Oil-Oxidizing Bacteria Halomonas titanicae, Marinobacter lutaoensis, and Virgibacillus halodenitrificans Isolated from Highly Saline Environments.</title>
        <authorList>
            <person name="Grouzdev D.S."/>
            <person name="Sokolova D.S."/>
            <person name="Semenova E.M."/>
            <person name="Borzenkov I.A."/>
            <person name="Bidzhieva S.K."/>
            <person name="Poltaraus A.B."/>
            <person name="Nazina T.N."/>
        </authorList>
    </citation>
    <scope>NUCLEOTIDE SEQUENCE [LARGE SCALE GENOMIC DNA]</scope>
    <source>
        <strain evidence="1 2">VKM B-3472D</strain>
    </source>
</reference>
<dbReference type="InterPro" id="IPR008928">
    <property type="entry name" value="6-hairpin_glycosidase_sf"/>
</dbReference>
<organism evidence="1 2">
    <name type="scientific">Virgibacillus halodenitrificans</name>
    <name type="common">Bacillus halodenitrificans</name>
    <dbReference type="NCBI Taxonomy" id="1482"/>
    <lineage>
        <taxon>Bacteria</taxon>
        <taxon>Bacillati</taxon>
        <taxon>Bacillota</taxon>
        <taxon>Bacilli</taxon>
        <taxon>Bacillales</taxon>
        <taxon>Bacillaceae</taxon>
        <taxon>Virgibacillus</taxon>
    </lineage>
</organism>
<dbReference type="PIRSF" id="PIRSF028846">
    <property type="entry name" value="UCP028846"/>
    <property type="match status" value="1"/>
</dbReference>
<evidence type="ECO:0000313" key="1">
    <source>
        <dbReference type="EMBL" id="MBD1221258.1"/>
    </source>
</evidence>
<gene>
    <name evidence="1" type="ORF">IC602_01365</name>
</gene>
<keyword evidence="2" id="KW-1185">Reference proteome</keyword>
<dbReference type="InterPro" id="IPR008313">
    <property type="entry name" value="GH125"/>
</dbReference>
<dbReference type="PANTHER" id="PTHR31047">
    <property type="entry name" value="MEIOTICALLY UP-REGULATED GENE 157 PROTEIN"/>
    <property type="match status" value="1"/>
</dbReference>
<dbReference type="EMBL" id="JACWEZ010000001">
    <property type="protein sequence ID" value="MBD1221258.1"/>
    <property type="molecule type" value="Genomic_DNA"/>
</dbReference>
<dbReference type="Proteomes" id="UP000621631">
    <property type="component" value="Unassembled WGS sequence"/>
</dbReference>
<proteinExistence type="predicted"/>
<dbReference type="Pfam" id="PF06824">
    <property type="entry name" value="Glyco_hydro_125"/>
    <property type="match status" value="1"/>
</dbReference>
<dbReference type="SUPFAM" id="SSF48208">
    <property type="entry name" value="Six-hairpin glycosidases"/>
    <property type="match status" value="1"/>
</dbReference>
<accession>A0ABR7VHS1</accession>
<dbReference type="SMART" id="SM01149">
    <property type="entry name" value="DUF1237"/>
    <property type="match status" value="1"/>
</dbReference>
<name>A0ABR7VHS1_VIRHA</name>
<keyword evidence="1" id="KW-0378">Hydrolase</keyword>
<protein>
    <submittedName>
        <fullName evidence="1">Glycoside hydrolase family 125 protein</fullName>
    </submittedName>
</protein>
<evidence type="ECO:0000313" key="2">
    <source>
        <dbReference type="Proteomes" id="UP000621631"/>
    </source>
</evidence>
<dbReference type="GO" id="GO:0016787">
    <property type="term" value="F:hydrolase activity"/>
    <property type="evidence" value="ECO:0007669"/>
    <property type="project" value="UniProtKB-KW"/>
</dbReference>
<dbReference type="PANTHER" id="PTHR31047:SF0">
    <property type="entry name" value="MEIOTICALLY UP-REGULATED GENE 157 PROTEIN"/>
    <property type="match status" value="1"/>
</dbReference>
<dbReference type="Gene3D" id="1.50.10.10">
    <property type="match status" value="1"/>
</dbReference>
<comment type="caution">
    <text evidence="1">The sequence shown here is derived from an EMBL/GenBank/DDBJ whole genome shotgun (WGS) entry which is preliminary data.</text>
</comment>
<dbReference type="InterPro" id="IPR012341">
    <property type="entry name" value="6hp_glycosidase-like_sf"/>
</dbReference>